<comment type="caution">
    <text evidence="1">The sequence shown here is derived from an EMBL/GenBank/DDBJ whole genome shotgun (WGS) entry which is preliminary data.</text>
</comment>
<organism evidence="1 2">
    <name type="scientific">Vararia minispora EC-137</name>
    <dbReference type="NCBI Taxonomy" id="1314806"/>
    <lineage>
        <taxon>Eukaryota</taxon>
        <taxon>Fungi</taxon>
        <taxon>Dikarya</taxon>
        <taxon>Basidiomycota</taxon>
        <taxon>Agaricomycotina</taxon>
        <taxon>Agaricomycetes</taxon>
        <taxon>Russulales</taxon>
        <taxon>Lachnocladiaceae</taxon>
        <taxon>Vararia</taxon>
    </lineage>
</organism>
<reference evidence="1" key="2">
    <citation type="journal article" date="2022" name="New Phytol.">
        <title>Evolutionary transition to the ectomycorrhizal habit in the genomes of a hyperdiverse lineage of mushroom-forming fungi.</title>
        <authorList>
            <person name="Looney B."/>
            <person name="Miyauchi S."/>
            <person name="Morin E."/>
            <person name="Drula E."/>
            <person name="Courty P.E."/>
            <person name="Kohler A."/>
            <person name="Kuo A."/>
            <person name="LaButti K."/>
            <person name="Pangilinan J."/>
            <person name="Lipzen A."/>
            <person name="Riley R."/>
            <person name="Andreopoulos W."/>
            <person name="He G."/>
            <person name="Johnson J."/>
            <person name="Nolan M."/>
            <person name="Tritt A."/>
            <person name="Barry K.W."/>
            <person name="Grigoriev I.V."/>
            <person name="Nagy L.G."/>
            <person name="Hibbett D."/>
            <person name="Henrissat B."/>
            <person name="Matheny P.B."/>
            <person name="Labbe J."/>
            <person name="Martin F.M."/>
        </authorList>
    </citation>
    <scope>NUCLEOTIDE SEQUENCE</scope>
    <source>
        <strain evidence="1">EC-137</strain>
    </source>
</reference>
<dbReference type="EMBL" id="MU273825">
    <property type="protein sequence ID" value="KAI0027878.1"/>
    <property type="molecule type" value="Genomic_DNA"/>
</dbReference>
<keyword evidence="2" id="KW-1185">Reference proteome</keyword>
<feature type="non-terminal residue" evidence="1">
    <location>
        <position position="110"/>
    </location>
</feature>
<sequence length="110" mass="12235">VRPRADVREQDGKYTIEIELPGVRKEEVVVRVSTDGKCIEVEGMTGKEAGNEAEGDEEQVPVEIERVLVRGTTFARTIRLPRRVNIGSSEAWMKDGVLTIKLEKAEPEGT</sequence>
<protein>
    <submittedName>
        <fullName evidence="1">HSP20-like chaperone</fullName>
    </submittedName>
</protein>
<name>A0ACB8Q823_9AGAM</name>
<accession>A0ACB8Q823</accession>
<evidence type="ECO:0000313" key="2">
    <source>
        <dbReference type="Proteomes" id="UP000814128"/>
    </source>
</evidence>
<gene>
    <name evidence="1" type="ORF">K488DRAFT_16409</name>
</gene>
<dbReference type="Proteomes" id="UP000814128">
    <property type="component" value="Unassembled WGS sequence"/>
</dbReference>
<evidence type="ECO:0000313" key="1">
    <source>
        <dbReference type="EMBL" id="KAI0027878.1"/>
    </source>
</evidence>
<reference evidence="1" key="1">
    <citation type="submission" date="2021-02" db="EMBL/GenBank/DDBJ databases">
        <authorList>
            <consortium name="DOE Joint Genome Institute"/>
            <person name="Ahrendt S."/>
            <person name="Looney B.P."/>
            <person name="Miyauchi S."/>
            <person name="Morin E."/>
            <person name="Drula E."/>
            <person name="Courty P.E."/>
            <person name="Chicoki N."/>
            <person name="Fauchery L."/>
            <person name="Kohler A."/>
            <person name="Kuo A."/>
            <person name="Labutti K."/>
            <person name="Pangilinan J."/>
            <person name="Lipzen A."/>
            <person name="Riley R."/>
            <person name="Andreopoulos W."/>
            <person name="He G."/>
            <person name="Johnson J."/>
            <person name="Barry K.W."/>
            <person name="Grigoriev I.V."/>
            <person name="Nagy L."/>
            <person name="Hibbett D."/>
            <person name="Henrissat B."/>
            <person name="Matheny P.B."/>
            <person name="Labbe J."/>
            <person name="Martin F."/>
        </authorList>
    </citation>
    <scope>NUCLEOTIDE SEQUENCE</scope>
    <source>
        <strain evidence="1">EC-137</strain>
    </source>
</reference>
<feature type="non-terminal residue" evidence="1">
    <location>
        <position position="1"/>
    </location>
</feature>
<proteinExistence type="predicted"/>